<proteinExistence type="predicted"/>
<name>A0ABW8JSN6_9GAMM</name>
<sequence>MPTIFNTKHLKAVDLLTWLLVLVAPFAIAFVAFGGAGWDFSVPMVYGKYDDIWQLILTKSLLDNGWFLNNPYLGAPGIANGYFNSAAQTSSIHSVIMKVIGIFVSDSVRVQYYYYFLNFPLISFTSYISCRMLRVSRLFAVSVGILFSLSLYRLNFPYFAFISNYFMVPLAILVVIWCAKGAYLKGEAKSFKEVVLELKASGMFWLSVLIVFLMAISDGYYAFFTALLLGFASLVVVFQKRHRPFLNGLVPLFFAGLIISITLIMMIPLTQYRNAHPEEFFPGGVQDPALTIHPFEAEVYASTLKVMLTPNLNHRVHWIARLAEKMRQSGAPARKYGYGVSGQLASLASICFLLLMSVFCFPRWILENRFVNNLAEVPESGDPGQIIYILGLIAAFIFVTETMGGVGSLIALVYPFIRAYERLSIFLIFVALLAAALFLTNLLSRRVKNSPVTLLLVGIVTMIALLDQIPVNLARSMSSPDAQRFLAERTLVHEVESQLKPGAMVYQYPYAQYMAPSPYYGMGSQAQTRSYLHSHTLRWSNGASKNSAVDLWHRDLAKLGPVDLMDELVDYGFRGVLIDRWVVNDHEFAAVGDAIKSIGGRETAENSTARMAFFKLPDYGFHLQMDKDFQVPYRLVLHEDVPLDYARLPPYVDGDLLKEILQSYKGGLPKQLEFSKYPGLLDVPLYSTIVRGFVENVDQKKLLGDVDCVSQKVSDFSGPYTNIPLQLTNNSTFAWRLGAGSHPITLGYHVVDSEGAVVSWDNGFRIKSGLLLSPGKSQRVVLKIPSSDFQQYIGRDYRVVFELLQEGNAWFGVNSVNNACSMRLPPAS</sequence>
<dbReference type="Proteomes" id="UP001620460">
    <property type="component" value="Unassembled WGS sequence"/>
</dbReference>
<keyword evidence="1" id="KW-0472">Membrane</keyword>
<feature type="transmembrane region" description="Helical" evidence="1">
    <location>
        <begin position="452"/>
        <end position="471"/>
    </location>
</feature>
<feature type="transmembrane region" description="Helical" evidence="1">
    <location>
        <begin position="220"/>
        <end position="238"/>
    </location>
</feature>
<comment type="caution">
    <text evidence="2">The sequence shown here is derived from an EMBL/GenBank/DDBJ whole genome shotgun (WGS) entry which is preliminary data.</text>
</comment>
<keyword evidence="1" id="KW-1133">Transmembrane helix</keyword>
<feature type="transmembrane region" description="Helical" evidence="1">
    <location>
        <begin position="344"/>
        <end position="366"/>
    </location>
</feature>
<feature type="transmembrane region" description="Helical" evidence="1">
    <location>
        <begin position="245"/>
        <end position="267"/>
    </location>
</feature>
<protein>
    <submittedName>
        <fullName evidence="2">Uncharacterized protein</fullName>
    </submittedName>
</protein>
<gene>
    <name evidence="2" type="ORF">ISP17_09210</name>
</gene>
<feature type="transmembrane region" description="Helical" evidence="1">
    <location>
        <begin position="387"/>
        <end position="417"/>
    </location>
</feature>
<evidence type="ECO:0000313" key="3">
    <source>
        <dbReference type="Proteomes" id="UP001620460"/>
    </source>
</evidence>
<reference evidence="2 3" key="1">
    <citation type="submission" date="2020-10" db="EMBL/GenBank/DDBJ databases">
        <title>Phylogeny of dyella-like bacteria.</title>
        <authorList>
            <person name="Fu J."/>
        </authorList>
    </citation>
    <scope>NUCLEOTIDE SEQUENCE [LARGE SCALE GENOMIC DNA]</scope>
    <source>
        <strain evidence="2 3">Gsoil3046</strain>
    </source>
</reference>
<feature type="transmembrane region" description="Helical" evidence="1">
    <location>
        <begin position="194"/>
        <end position="214"/>
    </location>
</feature>
<accession>A0ABW8JSN6</accession>
<feature type="transmembrane region" description="Helical" evidence="1">
    <location>
        <begin position="12"/>
        <end position="38"/>
    </location>
</feature>
<feature type="transmembrane region" description="Helical" evidence="1">
    <location>
        <begin position="135"/>
        <end position="152"/>
    </location>
</feature>
<dbReference type="RefSeq" id="WP_404632343.1">
    <property type="nucleotide sequence ID" value="NZ_JADIKM010000002.1"/>
</dbReference>
<evidence type="ECO:0000256" key="1">
    <source>
        <dbReference type="SAM" id="Phobius"/>
    </source>
</evidence>
<keyword evidence="3" id="KW-1185">Reference proteome</keyword>
<keyword evidence="1" id="KW-0812">Transmembrane</keyword>
<dbReference type="EMBL" id="JADIKM010000002">
    <property type="protein sequence ID" value="MFK2904144.1"/>
    <property type="molecule type" value="Genomic_DNA"/>
</dbReference>
<feature type="transmembrane region" description="Helical" evidence="1">
    <location>
        <begin position="158"/>
        <end position="182"/>
    </location>
</feature>
<feature type="transmembrane region" description="Helical" evidence="1">
    <location>
        <begin position="423"/>
        <end position="440"/>
    </location>
</feature>
<organism evidence="2 3">
    <name type="scientific">Dyella ginsengisoli</name>
    <dbReference type="NCBI Taxonomy" id="363848"/>
    <lineage>
        <taxon>Bacteria</taxon>
        <taxon>Pseudomonadati</taxon>
        <taxon>Pseudomonadota</taxon>
        <taxon>Gammaproteobacteria</taxon>
        <taxon>Lysobacterales</taxon>
        <taxon>Rhodanobacteraceae</taxon>
        <taxon>Dyella</taxon>
    </lineage>
</organism>
<evidence type="ECO:0000313" key="2">
    <source>
        <dbReference type="EMBL" id="MFK2904144.1"/>
    </source>
</evidence>